<accession>J3P570</accession>
<dbReference type="HOGENOM" id="CLU_2263951_0_0_1"/>
<keyword evidence="1" id="KW-1133">Transmembrane helix</keyword>
<gene>
    <name evidence="3" type="primary">20349117</name>
    <name evidence="2" type="ORF">GGTG_08659</name>
</gene>
<organism evidence="2">
    <name type="scientific">Gaeumannomyces tritici (strain R3-111a-1)</name>
    <name type="common">Wheat and barley take-all root rot fungus</name>
    <name type="synonym">Gaeumannomyces graminis var. tritici</name>
    <dbReference type="NCBI Taxonomy" id="644352"/>
    <lineage>
        <taxon>Eukaryota</taxon>
        <taxon>Fungi</taxon>
        <taxon>Dikarya</taxon>
        <taxon>Ascomycota</taxon>
        <taxon>Pezizomycotina</taxon>
        <taxon>Sordariomycetes</taxon>
        <taxon>Sordariomycetidae</taxon>
        <taxon>Magnaporthales</taxon>
        <taxon>Magnaporthaceae</taxon>
        <taxon>Gaeumannomyces</taxon>
    </lineage>
</organism>
<evidence type="ECO:0000313" key="3">
    <source>
        <dbReference type="EnsemblFungi" id="EJT74821"/>
    </source>
</evidence>
<dbReference type="RefSeq" id="XP_009224765.1">
    <property type="nucleotide sequence ID" value="XM_009226501.1"/>
</dbReference>
<dbReference type="EMBL" id="GL385398">
    <property type="protein sequence ID" value="EJT74821.1"/>
    <property type="molecule type" value="Genomic_DNA"/>
</dbReference>
<reference evidence="3" key="5">
    <citation type="submission" date="2018-04" db="UniProtKB">
        <authorList>
            <consortium name="EnsemblFungi"/>
        </authorList>
    </citation>
    <scope>IDENTIFICATION</scope>
    <source>
        <strain evidence="3">R3-111a-1</strain>
    </source>
</reference>
<reference evidence="4" key="1">
    <citation type="submission" date="2010-07" db="EMBL/GenBank/DDBJ databases">
        <title>The genome sequence of Gaeumannomyces graminis var. tritici strain R3-111a-1.</title>
        <authorList>
            <consortium name="The Broad Institute Genome Sequencing Platform"/>
            <person name="Ma L.-J."/>
            <person name="Dead R."/>
            <person name="Young S."/>
            <person name="Zeng Q."/>
            <person name="Koehrsen M."/>
            <person name="Alvarado L."/>
            <person name="Berlin A."/>
            <person name="Chapman S.B."/>
            <person name="Chen Z."/>
            <person name="Freedman E."/>
            <person name="Gellesch M."/>
            <person name="Goldberg J."/>
            <person name="Griggs A."/>
            <person name="Gujja S."/>
            <person name="Heilman E.R."/>
            <person name="Heiman D."/>
            <person name="Hepburn T."/>
            <person name="Howarth C."/>
            <person name="Jen D."/>
            <person name="Larson L."/>
            <person name="Mehta T."/>
            <person name="Neiman D."/>
            <person name="Pearson M."/>
            <person name="Roberts A."/>
            <person name="Saif S."/>
            <person name="Shea T."/>
            <person name="Shenoy N."/>
            <person name="Sisk P."/>
            <person name="Stolte C."/>
            <person name="Sykes S."/>
            <person name="Walk T."/>
            <person name="White J."/>
            <person name="Yandava C."/>
            <person name="Haas B."/>
            <person name="Nusbaum C."/>
            <person name="Birren B."/>
        </authorList>
    </citation>
    <scope>NUCLEOTIDE SEQUENCE [LARGE SCALE GENOMIC DNA]</scope>
    <source>
        <strain evidence="4">R3-111a-1</strain>
    </source>
</reference>
<keyword evidence="1" id="KW-0472">Membrane</keyword>
<evidence type="ECO:0000313" key="2">
    <source>
        <dbReference type="EMBL" id="EJT74821.1"/>
    </source>
</evidence>
<proteinExistence type="predicted"/>
<reference evidence="2" key="3">
    <citation type="submission" date="2010-09" db="EMBL/GenBank/DDBJ databases">
        <title>Annotation of Gaeumannomyces graminis var. tritici R3-111a-1.</title>
        <authorList>
            <consortium name="The Broad Institute Genome Sequencing Platform"/>
            <person name="Ma L.-J."/>
            <person name="Dead R."/>
            <person name="Young S.K."/>
            <person name="Zeng Q."/>
            <person name="Gargeya S."/>
            <person name="Fitzgerald M."/>
            <person name="Haas B."/>
            <person name="Abouelleil A."/>
            <person name="Alvarado L."/>
            <person name="Arachchi H.M."/>
            <person name="Berlin A."/>
            <person name="Brown A."/>
            <person name="Chapman S.B."/>
            <person name="Chen Z."/>
            <person name="Dunbar C."/>
            <person name="Freedman E."/>
            <person name="Gearin G."/>
            <person name="Gellesch M."/>
            <person name="Goldberg J."/>
            <person name="Griggs A."/>
            <person name="Gujja S."/>
            <person name="Heiman D."/>
            <person name="Howarth C."/>
            <person name="Larson L."/>
            <person name="Lui A."/>
            <person name="MacDonald P.J.P."/>
            <person name="Mehta T."/>
            <person name="Montmayeur A."/>
            <person name="Murphy C."/>
            <person name="Neiman D."/>
            <person name="Pearson M."/>
            <person name="Priest M."/>
            <person name="Roberts A."/>
            <person name="Saif S."/>
            <person name="Shea T."/>
            <person name="Shenoy N."/>
            <person name="Sisk P."/>
            <person name="Stolte C."/>
            <person name="Sykes S."/>
            <person name="Yandava C."/>
            <person name="Wortman J."/>
            <person name="Nusbaum C."/>
            <person name="Birren B."/>
        </authorList>
    </citation>
    <scope>NUCLEOTIDE SEQUENCE</scope>
    <source>
        <strain evidence="2">R3-111a-1</strain>
    </source>
</reference>
<sequence>MQCKAGHSGVQAEVFVDHGELFGGHCVANLEIRQLSLACVQLIALARPIQGIRRREGSILAAFCIFMMLRGRVVGLAAVPLQPVPSVFGFVRSLGFPVQAVGM</sequence>
<dbReference type="AlphaFoldDB" id="J3P570"/>
<protein>
    <submittedName>
        <fullName evidence="2 3">Uncharacterized protein</fullName>
    </submittedName>
</protein>
<evidence type="ECO:0000313" key="4">
    <source>
        <dbReference type="Proteomes" id="UP000006039"/>
    </source>
</evidence>
<feature type="transmembrane region" description="Helical" evidence="1">
    <location>
        <begin position="59"/>
        <end position="79"/>
    </location>
</feature>
<keyword evidence="1" id="KW-0812">Transmembrane</keyword>
<dbReference type="VEuPathDB" id="FungiDB:GGTG_08659"/>
<dbReference type="Proteomes" id="UP000006039">
    <property type="component" value="Unassembled WGS sequence"/>
</dbReference>
<reference evidence="2" key="2">
    <citation type="submission" date="2010-07" db="EMBL/GenBank/DDBJ databases">
        <authorList>
            <consortium name="The Broad Institute Genome Sequencing Platform"/>
            <consortium name="Broad Institute Genome Sequencing Center for Infectious Disease"/>
            <person name="Ma L.-J."/>
            <person name="Dead R."/>
            <person name="Young S."/>
            <person name="Zeng Q."/>
            <person name="Koehrsen M."/>
            <person name="Alvarado L."/>
            <person name="Berlin A."/>
            <person name="Chapman S.B."/>
            <person name="Chen Z."/>
            <person name="Freedman E."/>
            <person name="Gellesch M."/>
            <person name="Goldberg J."/>
            <person name="Griggs A."/>
            <person name="Gujja S."/>
            <person name="Heilman E.R."/>
            <person name="Heiman D."/>
            <person name="Hepburn T."/>
            <person name="Howarth C."/>
            <person name="Jen D."/>
            <person name="Larson L."/>
            <person name="Mehta T."/>
            <person name="Neiman D."/>
            <person name="Pearson M."/>
            <person name="Roberts A."/>
            <person name="Saif S."/>
            <person name="Shea T."/>
            <person name="Shenoy N."/>
            <person name="Sisk P."/>
            <person name="Stolte C."/>
            <person name="Sykes S."/>
            <person name="Walk T."/>
            <person name="White J."/>
            <person name="Yandava C."/>
            <person name="Haas B."/>
            <person name="Nusbaum C."/>
            <person name="Birren B."/>
        </authorList>
    </citation>
    <scope>NUCLEOTIDE SEQUENCE</scope>
    <source>
        <strain evidence="2">R3-111a-1</strain>
    </source>
</reference>
<dbReference type="GeneID" id="20349117"/>
<keyword evidence="4" id="KW-1185">Reference proteome</keyword>
<name>J3P570_GAET3</name>
<reference evidence="3" key="4">
    <citation type="journal article" date="2015" name="G3 (Bethesda)">
        <title>Genome sequences of three phytopathogenic species of the Magnaporthaceae family of fungi.</title>
        <authorList>
            <person name="Okagaki L.H."/>
            <person name="Nunes C.C."/>
            <person name="Sailsbery J."/>
            <person name="Clay B."/>
            <person name="Brown D."/>
            <person name="John T."/>
            <person name="Oh Y."/>
            <person name="Young N."/>
            <person name="Fitzgerald M."/>
            <person name="Haas B.J."/>
            <person name="Zeng Q."/>
            <person name="Young S."/>
            <person name="Adiconis X."/>
            <person name="Fan L."/>
            <person name="Levin J.Z."/>
            <person name="Mitchell T.K."/>
            <person name="Okubara P.A."/>
            <person name="Farman M.L."/>
            <person name="Kohn L.M."/>
            <person name="Birren B."/>
            <person name="Ma L.-J."/>
            <person name="Dean R.A."/>
        </authorList>
    </citation>
    <scope>NUCLEOTIDE SEQUENCE</scope>
    <source>
        <strain evidence="3">R3-111a-1</strain>
    </source>
</reference>
<evidence type="ECO:0000256" key="1">
    <source>
        <dbReference type="SAM" id="Phobius"/>
    </source>
</evidence>
<dbReference type="EnsemblFungi" id="EJT74821">
    <property type="protein sequence ID" value="EJT74821"/>
    <property type="gene ID" value="GGTG_08659"/>
</dbReference>